<accession>A0A8B0ST73</accession>
<keyword evidence="1" id="KW-0614">Plasmid</keyword>
<protein>
    <submittedName>
        <fullName evidence="1">Uncharacterized protein</fullName>
    </submittedName>
</protein>
<dbReference type="EMBL" id="MN956836">
    <property type="protein sequence ID" value="QTX14064.1"/>
    <property type="molecule type" value="Genomic_DNA"/>
</dbReference>
<dbReference type="AlphaFoldDB" id="A0A8B0ST73"/>
<name>A0A8B0ST73_KLEPN</name>
<sequence length="37" mass="4264">MLFKGAFYQLSSLEISSRAGWNPRPVFELHPKKLNSN</sequence>
<proteinExistence type="predicted"/>
<evidence type="ECO:0000313" key="1">
    <source>
        <dbReference type="EMBL" id="QTX14064.1"/>
    </source>
</evidence>
<organism evidence="1">
    <name type="scientific">Klebsiella pneumoniae</name>
    <dbReference type="NCBI Taxonomy" id="573"/>
    <lineage>
        <taxon>Bacteria</taxon>
        <taxon>Pseudomonadati</taxon>
        <taxon>Pseudomonadota</taxon>
        <taxon>Gammaproteobacteria</taxon>
        <taxon>Enterobacterales</taxon>
        <taxon>Enterobacteriaceae</taxon>
        <taxon>Klebsiella/Raoultella group</taxon>
        <taxon>Klebsiella</taxon>
        <taxon>Klebsiella pneumoniae complex</taxon>
    </lineage>
</organism>
<geneLocation type="plasmid" evidence="1">
    <name>p17-15-vir-like</name>
</geneLocation>
<reference evidence="1" key="1">
    <citation type="submission" date="2020-01" db="EMBL/GenBank/DDBJ databases">
        <authorList>
            <person name="Qin S."/>
        </authorList>
    </citation>
    <scope>NUCLEOTIDE SEQUENCE</scope>
    <source>
        <strain evidence="1">CVir17-16-YZ6g</strain>
        <plasmid evidence="1">p17-15-vir-like</plasmid>
    </source>
</reference>